<keyword evidence="1" id="KW-0732">Signal</keyword>
<dbReference type="AlphaFoldDB" id="A0A2U3QHS7"/>
<sequence length="247" mass="27504">MRTVIIILLTAALFPLCAFAGPPLLTDDTGTPGDKKWEINVGFTVDRRDDETRYATPALDINYGIGEYIQLNYSVPWVVLDSRDAGSKNGLGNSEVAVKWRFLDEERHGIAMSLYPRAIFNNPTSSADRGLVDNGATFRLPVQIEKKIGIININAEFGHDFRERGGDEWIYGLALKYAEIKGLEALAEVYGTANNSFKRHETVFNLGFRYDLGESYTLLASAGRSFHSAPDQPNLLLYAGLQFRFGK</sequence>
<gene>
    <name evidence="2" type="ORF">NBG4_370025</name>
</gene>
<organism evidence="2 3">
    <name type="scientific">Candidatus Sulfobium mesophilum</name>
    <dbReference type="NCBI Taxonomy" id="2016548"/>
    <lineage>
        <taxon>Bacteria</taxon>
        <taxon>Pseudomonadati</taxon>
        <taxon>Nitrospirota</taxon>
        <taxon>Nitrospiria</taxon>
        <taxon>Nitrospirales</taxon>
        <taxon>Nitrospiraceae</taxon>
        <taxon>Candidatus Sulfobium</taxon>
    </lineage>
</organism>
<name>A0A2U3QHS7_9BACT</name>
<evidence type="ECO:0000313" key="3">
    <source>
        <dbReference type="Proteomes" id="UP000245125"/>
    </source>
</evidence>
<proteinExistence type="predicted"/>
<evidence type="ECO:0008006" key="4">
    <source>
        <dbReference type="Google" id="ProtNLM"/>
    </source>
</evidence>
<accession>A0A2U3QHS7</accession>
<reference evidence="3" key="1">
    <citation type="submission" date="2018-03" db="EMBL/GenBank/DDBJ databases">
        <authorList>
            <person name="Zecchin S."/>
        </authorList>
    </citation>
    <scope>NUCLEOTIDE SEQUENCE [LARGE SCALE GENOMIC DNA]</scope>
</reference>
<dbReference type="EMBL" id="OUUY01000083">
    <property type="protein sequence ID" value="SPQ00910.1"/>
    <property type="molecule type" value="Genomic_DNA"/>
</dbReference>
<feature type="chain" id="PRO_5015525828" description="Transporter" evidence="1">
    <location>
        <begin position="21"/>
        <end position="247"/>
    </location>
</feature>
<protein>
    <recommendedName>
        <fullName evidence="4">Transporter</fullName>
    </recommendedName>
</protein>
<dbReference type="Pfam" id="PF13557">
    <property type="entry name" value="Phenol_MetA_deg"/>
    <property type="match status" value="1"/>
</dbReference>
<keyword evidence="3" id="KW-1185">Reference proteome</keyword>
<evidence type="ECO:0000313" key="2">
    <source>
        <dbReference type="EMBL" id="SPQ00910.1"/>
    </source>
</evidence>
<evidence type="ECO:0000256" key="1">
    <source>
        <dbReference type="SAM" id="SignalP"/>
    </source>
</evidence>
<dbReference type="InterPro" id="IPR025737">
    <property type="entry name" value="FApF"/>
</dbReference>
<feature type="signal peptide" evidence="1">
    <location>
        <begin position="1"/>
        <end position="20"/>
    </location>
</feature>
<dbReference type="Proteomes" id="UP000245125">
    <property type="component" value="Unassembled WGS sequence"/>
</dbReference>